<dbReference type="PANTHER" id="PTHR20772:SF2">
    <property type="entry name" value="PROTEIN FMP42"/>
    <property type="match status" value="1"/>
</dbReference>
<feature type="transmembrane region" description="Helical" evidence="7">
    <location>
        <begin position="101"/>
        <end position="130"/>
    </location>
</feature>
<evidence type="ECO:0000256" key="1">
    <source>
        <dbReference type="ARBA" id="ARBA00004141"/>
    </source>
</evidence>
<dbReference type="PANTHER" id="PTHR20772">
    <property type="entry name" value="PROTEIN FMP42"/>
    <property type="match status" value="1"/>
</dbReference>
<evidence type="ECO:0000256" key="6">
    <source>
        <dbReference type="ARBA" id="ARBA00023136"/>
    </source>
</evidence>
<evidence type="ECO:0008006" key="10">
    <source>
        <dbReference type="Google" id="ProtNLM"/>
    </source>
</evidence>
<evidence type="ECO:0000313" key="8">
    <source>
        <dbReference type="EMBL" id="VEL41405.1"/>
    </source>
</evidence>
<dbReference type="InterPro" id="IPR011701">
    <property type="entry name" value="MFS"/>
</dbReference>
<dbReference type="AlphaFoldDB" id="A0A3S5FH02"/>
<comment type="subcellular location">
    <subcellularLocation>
        <location evidence="1">Membrane</location>
        <topology evidence="1">Multi-pass membrane protein</topology>
    </subcellularLocation>
</comment>
<evidence type="ECO:0000256" key="4">
    <source>
        <dbReference type="ARBA" id="ARBA00022692"/>
    </source>
</evidence>
<evidence type="ECO:0000256" key="2">
    <source>
        <dbReference type="ARBA" id="ARBA00006595"/>
    </source>
</evidence>
<evidence type="ECO:0000256" key="3">
    <source>
        <dbReference type="ARBA" id="ARBA00022448"/>
    </source>
</evidence>
<dbReference type="Proteomes" id="UP000784294">
    <property type="component" value="Unassembled WGS sequence"/>
</dbReference>
<name>A0A3S5FH02_9PLAT</name>
<dbReference type="SUPFAM" id="SSF103473">
    <property type="entry name" value="MFS general substrate transporter"/>
    <property type="match status" value="1"/>
</dbReference>
<keyword evidence="9" id="KW-1185">Reference proteome</keyword>
<comment type="caution">
    <text evidence="8">The sequence shown here is derived from an EMBL/GenBank/DDBJ whole genome shotgun (WGS) entry which is preliminary data.</text>
</comment>
<evidence type="ECO:0000256" key="7">
    <source>
        <dbReference type="SAM" id="Phobius"/>
    </source>
</evidence>
<keyword evidence="4 7" id="KW-0812">Transmembrane</keyword>
<feature type="transmembrane region" description="Helical" evidence="7">
    <location>
        <begin position="167"/>
        <end position="189"/>
    </location>
</feature>
<dbReference type="GO" id="GO:0016020">
    <property type="term" value="C:membrane"/>
    <property type="evidence" value="ECO:0007669"/>
    <property type="project" value="UniProtKB-SubCell"/>
</dbReference>
<reference evidence="8" key="1">
    <citation type="submission" date="2018-11" db="EMBL/GenBank/DDBJ databases">
        <authorList>
            <consortium name="Pathogen Informatics"/>
        </authorList>
    </citation>
    <scope>NUCLEOTIDE SEQUENCE</scope>
</reference>
<gene>
    <name evidence="8" type="ORF">PXEA_LOCUS34845</name>
</gene>
<dbReference type="OrthoDB" id="330047at2759"/>
<proteinExistence type="inferred from homology"/>
<dbReference type="InterPro" id="IPR052599">
    <property type="entry name" value="SLC43A_AATransporter"/>
</dbReference>
<dbReference type="Gene3D" id="1.20.1250.20">
    <property type="entry name" value="MFS general substrate transporter like domains"/>
    <property type="match status" value="1"/>
</dbReference>
<accession>A0A3S5FH02</accession>
<dbReference type="GO" id="GO:0022857">
    <property type="term" value="F:transmembrane transporter activity"/>
    <property type="evidence" value="ECO:0007669"/>
    <property type="project" value="InterPro"/>
</dbReference>
<feature type="non-terminal residue" evidence="8">
    <location>
        <position position="1"/>
    </location>
</feature>
<evidence type="ECO:0000313" key="9">
    <source>
        <dbReference type="Proteomes" id="UP000784294"/>
    </source>
</evidence>
<feature type="transmembrane region" description="Helical" evidence="7">
    <location>
        <begin position="137"/>
        <end position="161"/>
    </location>
</feature>
<dbReference type="EMBL" id="CAAALY010269201">
    <property type="protein sequence ID" value="VEL41405.1"/>
    <property type="molecule type" value="Genomic_DNA"/>
</dbReference>
<keyword evidence="6 7" id="KW-0472">Membrane</keyword>
<dbReference type="InterPro" id="IPR036259">
    <property type="entry name" value="MFS_trans_sf"/>
</dbReference>
<protein>
    <recommendedName>
        <fullName evidence="10">Major facilitator superfamily (MFS) profile domain-containing protein</fullName>
    </recommendedName>
</protein>
<keyword evidence="5 7" id="KW-1133">Transmembrane helix</keyword>
<comment type="similarity">
    <text evidence="2">Belongs to the SLC43A transporter (TC 2.A.1.44) family.</text>
</comment>
<organism evidence="8 9">
    <name type="scientific">Protopolystoma xenopodis</name>
    <dbReference type="NCBI Taxonomy" id="117903"/>
    <lineage>
        <taxon>Eukaryota</taxon>
        <taxon>Metazoa</taxon>
        <taxon>Spiralia</taxon>
        <taxon>Lophotrochozoa</taxon>
        <taxon>Platyhelminthes</taxon>
        <taxon>Monogenea</taxon>
        <taxon>Polyopisthocotylea</taxon>
        <taxon>Polystomatidea</taxon>
        <taxon>Polystomatidae</taxon>
        <taxon>Protopolystoma</taxon>
    </lineage>
</organism>
<sequence>SNSHFSHVPANDNHYTVRNPDNDNRLDFLVASGCPAQLETISCAIAIWFSGQNLLMPVLGWFVDRVGLRWTRMVGGLFSAAGLLLFGLATPTYPNSTFPGLAWLLFPAGIFVALGGLTFFTCDMHIILLFPRWRSFMLGLLSGCADASAIFFSLLKILAIAAACSHLMLLGGMAWISILLAGGMASFVLPRSPMELVSEADSEEQNSKIARERRMDKHNVNDAAMEMQENESLGRRCIARIEEHLTQGVTVGN</sequence>
<feature type="transmembrane region" description="Helical" evidence="7">
    <location>
        <begin position="70"/>
        <end position="89"/>
    </location>
</feature>
<keyword evidence="3" id="KW-0813">Transport</keyword>
<dbReference type="Pfam" id="PF07690">
    <property type="entry name" value="MFS_1"/>
    <property type="match status" value="1"/>
</dbReference>
<evidence type="ECO:0000256" key="5">
    <source>
        <dbReference type="ARBA" id="ARBA00022989"/>
    </source>
</evidence>